<feature type="active site" description="Proton donor/acceptor" evidence="6">
    <location>
        <position position="432"/>
    </location>
</feature>
<keyword evidence="10" id="KW-1185">Reference proteome</keyword>
<evidence type="ECO:0000256" key="4">
    <source>
        <dbReference type="ARBA" id="ARBA00022984"/>
    </source>
</evidence>
<evidence type="ECO:0000256" key="2">
    <source>
        <dbReference type="ARBA" id="ARBA00022679"/>
    </source>
</evidence>
<dbReference type="Gene3D" id="2.40.440.10">
    <property type="entry name" value="L,D-transpeptidase catalytic domain-like"/>
    <property type="match status" value="1"/>
</dbReference>
<dbReference type="STRING" id="476652.DEAC_c26070"/>
<dbReference type="AlphaFoldDB" id="A0A0J1FPQ7"/>
<comment type="caution">
    <text evidence="9">The sequence shown here is derived from an EMBL/GenBank/DDBJ whole genome shotgun (WGS) entry which is preliminary data.</text>
</comment>
<keyword evidence="4 6" id="KW-0573">Peptidoglycan synthesis</keyword>
<dbReference type="GO" id="GO:0008360">
    <property type="term" value="P:regulation of cell shape"/>
    <property type="evidence" value="ECO:0007669"/>
    <property type="project" value="UniProtKB-UniRule"/>
</dbReference>
<gene>
    <name evidence="9" type="primary">ykuD_2</name>
    <name evidence="9" type="ORF">DEAC_c26070</name>
</gene>
<dbReference type="EMBL" id="LDZY01000008">
    <property type="protein sequence ID" value="KLU65470.1"/>
    <property type="molecule type" value="Genomic_DNA"/>
</dbReference>
<dbReference type="Proteomes" id="UP000036356">
    <property type="component" value="Unassembled WGS sequence"/>
</dbReference>
<dbReference type="InterPro" id="IPR038063">
    <property type="entry name" value="Transpep_catalytic_dom"/>
</dbReference>
<dbReference type="GO" id="GO:0018104">
    <property type="term" value="P:peptidoglycan-protein cross-linking"/>
    <property type="evidence" value="ECO:0007669"/>
    <property type="project" value="TreeGrafter"/>
</dbReference>
<feature type="active site" description="Nucleophile" evidence="6">
    <location>
        <position position="448"/>
    </location>
</feature>
<evidence type="ECO:0000256" key="7">
    <source>
        <dbReference type="SAM" id="Phobius"/>
    </source>
</evidence>
<feature type="domain" description="L,D-TPase catalytic" evidence="8">
    <location>
        <begin position="359"/>
        <end position="472"/>
    </location>
</feature>
<dbReference type="GO" id="GO:0071972">
    <property type="term" value="F:peptidoglycan L,D-transpeptidase activity"/>
    <property type="evidence" value="ECO:0007669"/>
    <property type="project" value="TreeGrafter"/>
</dbReference>
<evidence type="ECO:0000256" key="1">
    <source>
        <dbReference type="ARBA" id="ARBA00004752"/>
    </source>
</evidence>
<protein>
    <submittedName>
        <fullName evidence="9">Putative L,D-transpeptidase YkuD</fullName>
        <ecNumber evidence="9">2.-.-.-</ecNumber>
    </submittedName>
</protein>
<keyword evidence="7" id="KW-0472">Membrane</keyword>
<evidence type="ECO:0000256" key="3">
    <source>
        <dbReference type="ARBA" id="ARBA00022960"/>
    </source>
</evidence>
<keyword evidence="3 6" id="KW-0133">Cell shape</keyword>
<name>A0A0J1FPQ7_9FIRM</name>
<feature type="transmembrane region" description="Helical" evidence="7">
    <location>
        <begin position="128"/>
        <end position="147"/>
    </location>
</feature>
<dbReference type="GO" id="GO:0071555">
    <property type="term" value="P:cell wall organization"/>
    <property type="evidence" value="ECO:0007669"/>
    <property type="project" value="UniProtKB-UniRule"/>
</dbReference>
<dbReference type="Pfam" id="PF03734">
    <property type="entry name" value="YkuD"/>
    <property type="match status" value="1"/>
</dbReference>
<comment type="pathway">
    <text evidence="1 6">Cell wall biogenesis; peptidoglycan biosynthesis.</text>
</comment>
<proteinExistence type="predicted"/>
<dbReference type="GO" id="GO:0016740">
    <property type="term" value="F:transferase activity"/>
    <property type="evidence" value="ECO:0007669"/>
    <property type="project" value="UniProtKB-KW"/>
</dbReference>
<dbReference type="SUPFAM" id="SSF141523">
    <property type="entry name" value="L,D-transpeptidase catalytic domain-like"/>
    <property type="match status" value="1"/>
</dbReference>
<dbReference type="InterPro" id="IPR005490">
    <property type="entry name" value="LD_TPept_cat_dom"/>
</dbReference>
<evidence type="ECO:0000313" key="9">
    <source>
        <dbReference type="EMBL" id="KLU65470.1"/>
    </source>
</evidence>
<dbReference type="InterPro" id="IPR050979">
    <property type="entry name" value="LD-transpeptidase"/>
</dbReference>
<keyword evidence="5 6" id="KW-0961">Cell wall biogenesis/degradation</keyword>
<dbReference type="UniPathway" id="UPA00219"/>
<keyword evidence="2 9" id="KW-0808">Transferase</keyword>
<dbReference type="EC" id="2.-.-.-" evidence="9"/>
<dbReference type="RefSeq" id="WP_053006427.1">
    <property type="nucleotide sequence ID" value="NZ_LDZY01000008.1"/>
</dbReference>
<accession>A0A0J1FPQ7</accession>
<dbReference type="CDD" id="cd16913">
    <property type="entry name" value="YkuD_like"/>
    <property type="match status" value="1"/>
</dbReference>
<keyword evidence="7" id="KW-1133">Transmembrane helix</keyword>
<reference evidence="9 10" key="1">
    <citation type="submission" date="2015-06" db="EMBL/GenBank/DDBJ databases">
        <title>Draft genome of the moderately acidophilic sulfate reducer Candidatus Desulfosporosinus acididurans strain M1.</title>
        <authorList>
            <person name="Poehlein A."/>
            <person name="Petzsch P."/>
            <person name="Johnson B.D."/>
            <person name="Schloemann M."/>
            <person name="Daniel R."/>
            <person name="Muehling M."/>
        </authorList>
    </citation>
    <scope>NUCLEOTIDE SEQUENCE [LARGE SCALE GENOMIC DNA]</scope>
    <source>
        <strain evidence="9 10">M1</strain>
    </source>
</reference>
<evidence type="ECO:0000259" key="8">
    <source>
        <dbReference type="PROSITE" id="PS52029"/>
    </source>
</evidence>
<keyword evidence="7" id="KW-0812">Transmembrane</keyword>
<evidence type="ECO:0000313" key="10">
    <source>
        <dbReference type="Proteomes" id="UP000036356"/>
    </source>
</evidence>
<sequence length="510" mass="57654">MESISRFKIKDNLIPISYGYFLAKSDPLFWRKLLKRKPEDAEAMYHVALEIEGNAKKSLGKFLRTRNEGCLAAYRKGIKEASDLMQRSLGKGYYKARTEILRIQEEIHSTDKRLSSVKKKIMPNNRTLIYVFLAVIIVLLILIAILICHRSSTMYLENHRYTYMLPYEVVDKKPTGIPKTDLIPITIQVKGTITKQLLVNQLMETLKQDYEKNPTAGKLVVAKDEDQRDVGMAYWGSEDKEIEVYIYPFDSISSAGEENCQLWQATTVIRSALYQFVKHNGYMPKDLTMLTKAFPRNYLSELPLNPYNMENDVTTSPSGDAGWLFSPSGVSPETDLILAVRQALKPAIPQGIDFSFAPIQININKLNHELMVMAGDRTIRSYTVALGKNNLTPEGNMWISKRIANPDKGVPKADNVYGTRAMELSNPGFAIHGTNSPESIGKDVSLGCIRLNNLQMEDLYTLTPLYTYVNIFKNPNLPNTQINPPALCLGPNGQPDYSKEESLTFYHWGG</sequence>
<evidence type="ECO:0000256" key="6">
    <source>
        <dbReference type="PROSITE-ProRule" id="PRU01373"/>
    </source>
</evidence>
<dbReference type="GO" id="GO:0005576">
    <property type="term" value="C:extracellular region"/>
    <property type="evidence" value="ECO:0007669"/>
    <property type="project" value="TreeGrafter"/>
</dbReference>
<dbReference type="PROSITE" id="PS52029">
    <property type="entry name" value="LD_TPASE"/>
    <property type="match status" value="1"/>
</dbReference>
<organism evidence="9 10">
    <name type="scientific">Desulfosporosinus acididurans</name>
    <dbReference type="NCBI Taxonomy" id="476652"/>
    <lineage>
        <taxon>Bacteria</taxon>
        <taxon>Bacillati</taxon>
        <taxon>Bacillota</taxon>
        <taxon>Clostridia</taxon>
        <taxon>Eubacteriales</taxon>
        <taxon>Desulfitobacteriaceae</taxon>
        <taxon>Desulfosporosinus</taxon>
    </lineage>
</organism>
<evidence type="ECO:0000256" key="5">
    <source>
        <dbReference type="ARBA" id="ARBA00023316"/>
    </source>
</evidence>
<dbReference type="PATRIC" id="fig|476652.3.peg.2728"/>
<dbReference type="PANTHER" id="PTHR30582">
    <property type="entry name" value="L,D-TRANSPEPTIDASE"/>
    <property type="match status" value="1"/>
</dbReference>